<proteinExistence type="predicted"/>
<sequence>MLYKKKLTRALVNRCSYLAGFTKGSGPKGPREENFRTRHCIGIGVVDAHGGMANRDCTTPLLLARDGNPVWVPRKEPFELLTTSVPL</sequence>
<dbReference type="AlphaFoldDB" id="Q6IGX0"/>
<gene>
    <name evidence="1" type="ORF">HDC04661</name>
</gene>
<accession>Q6IGX0</accession>
<name>Q6IGX0_DROME</name>
<reference evidence="1" key="1">
    <citation type="journal article" date="2003" name="Genome Biol.">
        <title>An integrated gene annotation and transcriptional profiling approach towards the full gene content of the Drosophila genome.</title>
        <authorList>
            <person name="Hild M."/>
            <person name="Beckmann B."/>
            <person name="Haas S.A."/>
            <person name="Koch B."/>
            <person name="Solovyev V."/>
            <person name="Busold C."/>
            <person name="Fellenberg K."/>
            <person name="Boutros M."/>
            <person name="Vingron M."/>
            <person name="Sauer F."/>
            <person name="Hoheisel J.D."/>
            <person name="Paro R."/>
        </authorList>
    </citation>
    <scope>NUCLEOTIDE SEQUENCE</scope>
</reference>
<organism evidence="1">
    <name type="scientific">Drosophila melanogaster</name>
    <name type="common">Fruit fly</name>
    <dbReference type="NCBI Taxonomy" id="7227"/>
    <lineage>
        <taxon>Eukaryota</taxon>
        <taxon>Metazoa</taxon>
        <taxon>Ecdysozoa</taxon>
        <taxon>Arthropoda</taxon>
        <taxon>Hexapoda</taxon>
        <taxon>Insecta</taxon>
        <taxon>Pterygota</taxon>
        <taxon>Neoptera</taxon>
        <taxon>Endopterygota</taxon>
        <taxon>Diptera</taxon>
        <taxon>Brachycera</taxon>
        <taxon>Muscomorpha</taxon>
        <taxon>Ephydroidea</taxon>
        <taxon>Drosophilidae</taxon>
        <taxon>Drosophila</taxon>
        <taxon>Sophophora</taxon>
    </lineage>
</organism>
<dbReference type="EMBL" id="BK003646">
    <property type="protein sequence ID" value="DAA02344.1"/>
    <property type="molecule type" value="Genomic_DNA"/>
</dbReference>
<evidence type="ECO:0000313" key="1">
    <source>
        <dbReference type="EMBL" id="DAA02344.1"/>
    </source>
</evidence>
<protein>
    <submittedName>
        <fullName evidence="1">HDC04661</fullName>
    </submittedName>
</protein>